<dbReference type="SMART" id="SM00228">
    <property type="entry name" value="PDZ"/>
    <property type="match status" value="1"/>
</dbReference>
<keyword evidence="5" id="KW-0732">Signal</keyword>
<dbReference type="InterPro" id="IPR001940">
    <property type="entry name" value="Peptidase_S1C"/>
</dbReference>
<keyword evidence="2" id="KW-0645">Protease</keyword>
<dbReference type="EMBL" id="VULZ01000003">
    <property type="protein sequence ID" value="MSS14335.1"/>
    <property type="molecule type" value="Genomic_DNA"/>
</dbReference>
<dbReference type="Pfam" id="PF13365">
    <property type="entry name" value="Trypsin_2"/>
    <property type="match status" value="1"/>
</dbReference>
<dbReference type="Gene3D" id="2.30.42.10">
    <property type="match status" value="1"/>
</dbReference>
<dbReference type="GO" id="GO:0006508">
    <property type="term" value="P:proteolysis"/>
    <property type="evidence" value="ECO:0007669"/>
    <property type="project" value="UniProtKB-KW"/>
</dbReference>
<proteinExistence type="inferred from homology"/>
<accession>A0A6L5X410</accession>
<dbReference type="PANTHER" id="PTHR43343">
    <property type="entry name" value="PEPTIDASE S12"/>
    <property type="match status" value="1"/>
</dbReference>
<feature type="compositionally biased region" description="Basic and acidic residues" evidence="4">
    <location>
        <begin position="451"/>
        <end position="475"/>
    </location>
</feature>
<evidence type="ECO:0000256" key="5">
    <source>
        <dbReference type="SAM" id="SignalP"/>
    </source>
</evidence>
<reference evidence="7 8" key="1">
    <citation type="submission" date="2019-08" db="EMBL/GenBank/DDBJ databases">
        <title>In-depth cultivation of the pig gut microbiome towards novel bacterial diversity and tailored functional studies.</title>
        <authorList>
            <person name="Wylensek D."/>
            <person name="Hitch T.C.A."/>
            <person name="Clavel T."/>
        </authorList>
    </citation>
    <scope>NUCLEOTIDE SEQUENCE [LARGE SCALE GENOMIC DNA]</scope>
    <source>
        <strain evidence="7 8">Oil+RF-744-WCA-WT-11</strain>
    </source>
</reference>
<dbReference type="AlphaFoldDB" id="A0A6L5X410"/>
<evidence type="ECO:0000256" key="4">
    <source>
        <dbReference type="SAM" id="MobiDB-lite"/>
    </source>
</evidence>
<organism evidence="7 8">
    <name type="scientific">Porcincola intestinalis</name>
    <dbReference type="NCBI Taxonomy" id="2606632"/>
    <lineage>
        <taxon>Bacteria</taxon>
        <taxon>Bacillati</taxon>
        <taxon>Bacillota</taxon>
        <taxon>Clostridia</taxon>
        <taxon>Lachnospirales</taxon>
        <taxon>Lachnospiraceae</taxon>
        <taxon>Porcincola</taxon>
    </lineage>
</organism>
<feature type="compositionally biased region" description="Polar residues" evidence="4">
    <location>
        <begin position="47"/>
        <end position="56"/>
    </location>
</feature>
<feature type="domain" description="PDZ" evidence="6">
    <location>
        <begin position="332"/>
        <end position="394"/>
    </location>
</feature>
<comment type="caution">
    <text evidence="7">The sequence shown here is derived from an EMBL/GenBank/DDBJ whole genome shotgun (WGS) entry which is preliminary data.</text>
</comment>
<evidence type="ECO:0000256" key="2">
    <source>
        <dbReference type="ARBA" id="ARBA00022670"/>
    </source>
</evidence>
<dbReference type="PANTHER" id="PTHR43343:SF3">
    <property type="entry name" value="PROTEASE DO-LIKE 8, CHLOROPLASTIC"/>
    <property type="match status" value="1"/>
</dbReference>
<feature type="chain" id="PRO_5026685280" evidence="5">
    <location>
        <begin position="36"/>
        <end position="552"/>
    </location>
</feature>
<feature type="compositionally biased region" description="Low complexity" evidence="4">
    <location>
        <begin position="539"/>
        <end position="552"/>
    </location>
</feature>
<dbReference type="Gene3D" id="2.40.10.10">
    <property type="entry name" value="Trypsin-like serine proteases"/>
    <property type="match status" value="2"/>
</dbReference>
<evidence type="ECO:0000256" key="1">
    <source>
        <dbReference type="ARBA" id="ARBA00010541"/>
    </source>
</evidence>
<dbReference type="GO" id="GO:0004252">
    <property type="term" value="F:serine-type endopeptidase activity"/>
    <property type="evidence" value="ECO:0007669"/>
    <property type="project" value="InterPro"/>
</dbReference>
<sequence>MHERSFPMYDKKLRNRRISARVLAAILTAAMSVSAAPYTFAGNALQTGTEQQTEADSQTETEQQTEADRQQDASSDKKDSGKNSYPQLETTGTRDAKVTAIDVSDVVAACMPSIVTISEKSVQEVEDYFGGKHSVEEEGAASGFIIAQTGDELLIATNNHVVDNATDVTVAFSVDTDNEEDKVVAAKVKGADPSTDVAVVAVQLKDIKEDVLKQLKVAVLGNSDKLKVGQTAITIGNTLGQGLTVTSGIVAALNCKVETDEGTWTEFQTDGAANQGQSGGAVLNAKGEVIGIFNAGYLEGDNVGYAVPINTAIPVLQDLINRKTRDALDDYGYLGITVAPVTDEASQMYNIPKGAYVYSVEKGSAAEKAGLQKGDVITKLDGLSIDSRDTLLKKIQYYAPGEKVKIAYERASGNSYKEKTVEVTLGEATDEVKAARKAQNASDSSDSSSDGSDKENSDGDKSDGQDKDSGRKDGSTGDADDGSQTLPPSDNRDGDGSITIPWGSFFGGQDGSGSGNEFGYPFGGGYGNGSGFPYGGQDGNTSGASGNGSAEF</sequence>
<dbReference type="InterPro" id="IPR009003">
    <property type="entry name" value="Peptidase_S1_PA"/>
</dbReference>
<dbReference type="SUPFAM" id="SSF50156">
    <property type="entry name" value="PDZ domain-like"/>
    <property type="match status" value="1"/>
</dbReference>
<dbReference type="Proteomes" id="UP000481852">
    <property type="component" value="Unassembled WGS sequence"/>
</dbReference>
<dbReference type="InterPro" id="IPR043504">
    <property type="entry name" value="Peptidase_S1_PA_chymotrypsin"/>
</dbReference>
<feature type="signal peptide" evidence="5">
    <location>
        <begin position="1"/>
        <end position="35"/>
    </location>
</feature>
<feature type="compositionally biased region" description="Basic and acidic residues" evidence="4">
    <location>
        <begin position="66"/>
        <end position="81"/>
    </location>
</feature>
<feature type="region of interest" description="Disordered" evidence="4">
    <location>
        <begin position="432"/>
        <end position="552"/>
    </location>
</feature>
<dbReference type="PROSITE" id="PS50106">
    <property type="entry name" value="PDZ"/>
    <property type="match status" value="1"/>
</dbReference>
<dbReference type="InterPro" id="IPR001478">
    <property type="entry name" value="PDZ"/>
</dbReference>
<evidence type="ECO:0000313" key="8">
    <source>
        <dbReference type="Proteomes" id="UP000481852"/>
    </source>
</evidence>
<comment type="similarity">
    <text evidence="1">Belongs to the peptidase S1C family.</text>
</comment>
<dbReference type="Pfam" id="PF13180">
    <property type="entry name" value="PDZ_2"/>
    <property type="match status" value="1"/>
</dbReference>
<keyword evidence="8" id="KW-1185">Reference proteome</keyword>
<dbReference type="SUPFAM" id="SSF50494">
    <property type="entry name" value="Trypsin-like serine proteases"/>
    <property type="match status" value="1"/>
</dbReference>
<gene>
    <name evidence="7" type="ORF">FYJ35_04630</name>
</gene>
<feature type="region of interest" description="Disordered" evidence="4">
    <location>
        <begin position="47"/>
        <end position="93"/>
    </location>
</feature>
<keyword evidence="3" id="KW-0378">Hydrolase</keyword>
<evidence type="ECO:0000259" key="6">
    <source>
        <dbReference type="PROSITE" id="PS50106"/>
    </source>
</evidence>
<evidence type="ECO:0000256" key="3">
    <source>
        <dbReference type="ARBA" id="ARBA00022801"/>
    </source>
</evidence>
<protein>
    <submittedName>
        <fullName evidence="7">PDZ domain-containing protein</fullName>
    </submittedName>
</protein>
<dbReference type="InterPro" id="IPR051201">
    <property type="entry name" value="Chloro_Bact_Ser_Proteases"/>
</dbReference>
<feature type="compositionally biased region" description="Polar residues" evidence="4">
    <location>
        <begin position="82"/>
        <end position="91"/>
    </location>
</feature>
<evidence type="ECO:0000313" key="7">
    <source>
        <dbReference type="EMBL" id="MSS14335.1"/>
    </source>
</evidence>
<dbReference type="PRINTS" id="PR00834">
    <property type="entry name" value="PROTEASES2C"/>
</dbReference>
<dbReference type="InterPro" id="IPR036034">
    <property type="entry name" value="PDZ_sf"/>
</dbReference>
<name>A0A6L5X410_9FIRM</name>
<feature type="compositionally biased region" description="Gly residues" evidence="4">
    <location>
        <begin position="505"/>
        <end position="538"/>
    </location>
</feature>